<protein>
    <submittedName>
        <fullName evidence="1">Uncharacterized protein</fullName>
    </submittedName>
</protein>
<dbReference type="AlphaFoldDB" id="A0A9P6YM09"/>
<name>A0A9P6YM09_RHIOR</name>
<proteinExistence type="predicted"/>
<dbReference type="EMBL" id="JAANIT010000112">
    <property type="protein sequence ID" value="KAG1552005.1"/>
    <property type="molecule type" value="Genomic_DNA"/>
</dbReference>
<gene>
    <name evidence="1" type="ORF">G6F51_001493</name>
</gene>
<reference evidence="1" key="1">
    <citation type="journal article" date="2020" name="Microb. Genom.">
        <title>Genetic diversity of clinical and environmental Mucorales isolates obtained from an investigation of mucormycosis cases among solid organ transplant recipients.</title>
        <authorList>
            <person name="Nguyen M.H."/>
            <person name="Kaul D."/>
            <person name="Muto C."/>
            <person name="Cheng S.J."/>
            <person name="Richter R.A."/>
            <person name="Bruno V.M."/>
            <person name="Liu G."/>
            <person name="Beyhan S."/>
            <person name="Sundermann A.J."/>
            <person name="Mounaud S."/>
            <person name="Pasculle A.W."/>
            <person name="Nierman W.C."/>
            <person name="Driscoll E."/>
            <person name="Cumbie R."/>
            <person name="Clancy C.J."/>
            <person name="Dupont C.L."/>
        </authorList>
    </citation>
    <scope>NUCLEOTIDE SEQUENCE</scope>
    <source>
        <strain evidence="1">GL16</strain>
    </source>
</reference>
<evidence type="ECO:0000313" key="1">
    <source>
        <dbReference type="EMBL" id="KAG1552005.1"/>
    </source>
</evidence>
<sequence length="465" mass="53075">MAKVVHVSCSITTEQAVFDHILKCFMNCCIVGINFNDLTTLTTIKKICNVVLKKGITIDILSASKVKRVQGIVDKLKKKYDLECEMDLSKKSGSNLLKRKLSEEDCLTLQVLADLKLRKEFLLKYLIQLNSIEDGQQEHVNNNVENPFACISKIKNYNNNIDIRKFFTCGVDDAFHQVQQFINSIIHFNGYSVLVTSLDIFFHNHKYQDDCTHSLPKIFKVATAKVSRKTNTDKSFMEISIFAGYYELLIVGVYFHKNGSTIPFLGSSVDQFTLVEEETQIINVPAIASNYVATTRLLSQYMKCHSHHFWGIHCASSYSKGVYPISPIEYMNHACKKISRKTNNHHFFSSMLHLITSPKAIKDDHMEDLWSVFILLLFYQKLMEGATTATNFIEMSAALNTTSIDGPLISIIHILGEIQAKTPCFFLFLHDETKARRIALQLKKSMNKTIRDQHAAIVKKRYKDL</sequence>
<comment type="caution">
    <text evidence="1">The sequence shown here is derived from an EMBL/GenBank/DDBJ whole genome shotgun (WGS) entry which is preliminary data.</text>
</comment>
<evidence type="ECO:0000313" key="2">
    <source>
        <dbReference type="Proteomes" id="UP000717996"/>
    </source>
</evidence>
<organism evidence="1 2">
    <name type="scientific">Rhizopus oryzae</name>
    <name type="common">Mucormycosis agent</name>
    <name type="synonym">Rhizopus arrhizus var. delemar</name>
    <dbReference type="NCBI Taxonomy" id="64495"/>
    <lineage>
        <taxon>Eukaryota</taxon>
        <taxon>Fungi</taxon>
        <taxon>Fungi incertae sedis</taxon>
        <taxon>Mucoromycota</taxon>
        <taxon>Mucoromycotina</taxon>
        <taxon>Mucoromycetes</taxon>
        <taxon>Mucorales</taxon>
        <taxon>Mucorineae</taxon>
        <taxon>Rhizopodaceae</taxon>
        <taxon>Rhizopus</taxon>
    </lineage>
</organism>
<dbReference type="OrthoDB" id="2238225at2759"/>
<dbReference type="Proteomes" id="UP000717996">
    <property type="component" value="Unassembled WGS sequence"/>
</dbReference>
<accession>A0A9P6YM09</accession>